<dbReference type="Proteomes" id="UP000295793">
    <property type="component" value="Unassembled WGS sequence"/>
</dbReference>
<name>A0A4R3I5N1_9GAMM</name>
<dbReference type="PANTHER" id="PTHR43309:SF5">
    <property type="entry name" value="5-OXOPROLINASE SUBUNIT C"/>
    <property type="match status" value="1"/>
</dbReference>
<evidence type="ECO:0000256" key="1">
    <source>
        <dbReference type="ARBA" id="ARBA00022741"/>
    </source>
</evidence>
<dbReference type="GO" id="GO:0016787">
    <property type="term" value="F:hydrolase activity"/>
    <property type="evidence" value="ECO:0007669"/>
    <property type="project" value="UniProtKB-KW"/>
</dbReference>
<dbReference type="InterPro" id="IPR052708">
    <property type="entry name" value="PxpC"/>
</dbReference>
<dbReference type="InterPro" id="IPR003778">
    <property type="entry name" value="CT_A_B"/>
</dbReference>
<dbReference type="InterPro" id="IPR029000">
    <property type="entry name" value="Cyclophilin-like_dom_sf"/>
</dbReference>
<keyword evidence="1" id="KW-0547">Nucleotide-binding</keyword>
<gene>
    <name evidence="5" type="ORF">BCF53_107179</name>
</gene>
<dbReference type="Pfam" id="PF02626">
    <property type="entry name" value="CT_A_B"/>
    <property type="match status" value="1"/>
</dbReference>
<comment type="caution">
    <text evidence="5">The sequence shown here is derived from an EMBL/GenBank/DDBJ whole genome shotgun (WGS) entry which is preliminary data.</text>
</comment>
<sequence>MNTFTVVSPGPFTTVQDAGRVGYHDIGLTEGGPMDFRSFAIANRLVGNDENASALEITFGGLTLKAKKPATIAIAGAFVPLMINGKPRSIWQTQQLAAGDEVKLGFSGLGVRSYLAVSGGFNSPQWFNSSATVMRESLGEPLKKGDELEAGSTAQVRNKLNYLDQPSLRKSIQLRFVAGYQWASVAKEQQQRFLNCEYQISARNDRMGYQLEGDKIDSGIEKIYSEGISKGTIQLPGNGQPIVLMNDRQTIGGYPKLGAVISPDLDKLAQLAAGSSVRFVPISPEQAVEEYRKYRQGIESISFI</sequence>
<keyword evidence="2" id="KW-0378">Hydrolase</keyword>
<dbReference type="RefSeq" id="WP_132701601.1">
    <property type="nucleotide sequence ID" value="NZ_SLZR01000007.1"/>
</dbReference>
<feature type="domain" description="Carboxyltransferase" evidence="4">
    <location>
        <begin position="25"/>
        <end position="297"/>
    </location>
</feature>
<keyword evidence="3" id="KW-0067">ATP-binding</keyword>
<evidence type="ECO:0000256" key="3">
    <source>
        <dbReference type="ARBA" id="ARBA00022840"/>
    </source>
</evidence>
<dbReference type="Gene3D" id="2.40.100.10">
    <property type="entry name" value="Cyclophilin-like"/>
    <property type="match status" value="1"/>
</dbReference>
<accession>A0A4R3I5N1</accession>
<evidence type="ECO:0000313" key="6">
    <source>
        <dbReference type="Proteomes" id="UP000295793"/>
    </source>
</evidence>
<dbReference type="NCBIfam" id="TIGR00724">
    <property type="entry name" value="urea_amlyse_rel"/>
    <property type="match status" value="1"/>
</dbReference>
<dbReference type="PANTHER" id="PTHR43309">
    <property type="entry name" value="5-OXOPROLINASE SUBUNIT C"/>
    <property type="match status" value="1"/>
</dbReference>
<keyword evidence="6" id="KW-1185">Reference proteome</keyword>
<evidence type="ECO:0000313" key="5">
    <source>
        <dbReference type="EMBL" id="TCS41164.1"/>
    </source>
</evidence>
<evidence type="ECO:0000256" key="2">
    <source>
        <dbReference type="ARBA" id="ARBA00022801"/>
    </source>
</evidence>
<proteinExistence type="predicted"/>
<reference evidence="5 6" key="1">
    <citation type="submission" date="2019-03" db="EMBL/GenBank/DDBJ databases">
        <title>Genomic Encyclopedia of Archaeal and Bacterial Type Strains, Phase II (KMG-II): from individual species to whole genera.</title>
        <authorList>
            <person name="Goeker M."/>
        </authorList>
    </citation>
    <scope>NUCLEOTIDE SEQUENCE [LARGE SCALE GENOMIC DNA]</scope>
    <source>
        <strain evidence="5 6">DSM 15388</strain>
    </source>
</reference>
<organism evidence="5 6">
    <name type="scientific">Reinekea marinisedimentorum</name>
    <dbReference type="NCBI Taxonomy" id="230495"/>
    <lineage>
        <taxon>Bacteria</taxon>
        <taxon>Pseudomonadati</taxon>
        <taxon>Pseudomonadota</taxon>
        <taxon>Gammaproteobacteria</taxon>
        <taxon>Oceanospirillales</taxon>
        <taxon>Saccharospirillaceae</taxon>
        <taxon>Reinekea</taxon>
    </lineage>
</organism>
<dbReference type="SUPFAM" id="SSF50891">
    <property type="entry name" value="Cyclophilin-like"/>
    <property type="match status" value="1"/>
</dbReference>
<evidence type="ECO:0000259" key="4">
    <source>
        <dbReference type="SMART" id="SM00797"/>
    </source>
</evidence>
<dbReference type="SMART" id="SM00797">
    <property type="entry name" value="AHS2"/>
    <property type="match status" value="1"/>
</dbReference>
<protein>
    <submittedName>
        <fullName evidence="5">Biotin-dependent carboxylase-like uncharacterized protein</fullName>
    </submittedName>
</protein>
<dbReference type="GO" id="GO:0005524">
    <property type="term" value="F:ATP binding"/>
    <property type="evidence" value="ECO:0007669"/>
    <property type="project" value="UniProtKB-KW"/>
</dbReference>
<dbReference type="AlphaFoldDB" id="A0A4R3I5N1"/>
<dbReference type="OrthoDB" id="9768696at2"/>
<dbReference type="EMBL" id="SLZR01000007">
    <property type="protein sequence ID" value="TCS41164.1"/>
    <property type="molecule type" value="Genomic_DNA"/>
</dbReference>